<organism evidence="1">
    <name type="scientific">Hexamita inflata</name>
    <dbReference type="NCBI Taxonomy" id="28002"/>
    <lineage>
        <taxon>Eukaryota</taxon>
        <taxon>Metamonada</taxon>
        <taxon>Diplomonadida</taxon>
        <taxon>Hexamitidae</taxon>
        <taxon>Hexamitinae</taxon>
        <taxon>Hexamita</taxon>
    </lineage>
</organism>
<dbReference type="EMBL" id="CAXDID020000290">
    <property type="protein sequence ID" value="CAL6071343.1"/>
    <property type="molecule type" value="Genomic_DNA"/>
</dbReference>
<dbReference type="Proteomes" id="UP001642409">
    <property type="component" value="Unassembled WGS sequence"/>
</dbReference>
<reference evidence="2 3" key="2">
    <citation type="submission" date="2024-07" db="EMBL/GenBank/DDBJ databases">
        <authorList>
            <person name="Akdeniz Z."/>
        </authorList>
    </citation>
    <scope>NUCLEOTIDE SEQUENCE [LARGE SCALE GENOMIC DNA]</scope>
</reference>
<reference evidence="1" key="1">
    <citation type="submission" date="2023-06" db="EMBL/GenBank/DDBJ databases">
        <authorList>
            <person name="Kurt Z."/>
        </authorList>
    </citation>
    <scope>NUCLEOTIDE SEQUENCE</scope>
</reference>
<sequence length="507" mass="58982">MMNFQIVSLGLSQIILNSSEITKFVQNYNIQSDHNTGQQQIAAFSIMTNIAYIDQLIKSFLAQSHSNTQLFVLLTNASKTMSYINHKFKQEVHYNESKLNDFDVVTVGNIFFVKIDNVSFTNIADVLSRFSKASIFCNWSPLSFSSSDRIAAQYGQMIKDGWNVSILNNTSVYNYRDKQVNIKEGLDFETVMFKREYLENINPSQVVFEDFAAGLKDQGISVVEANDLYLDLSGKHENSNYQFDQSRTDYFLQLISPKVLFDAVLSLGAWCQVGSTQFERGLSVVHSPFYGFGYKLWESVILAIEQDFRDYWSLEKTSVGRTEVHQSYKYKENRRMLQVYDNTYDIFSCHHFEADDCRDGIHGEFGAFKDRMNEKIRVFKQQAHEYERVLFCMKVMNSKLETTQIKYKQILRLINALSSLRNGKPFTLRLLVPAWFEQSVQDTLGDLNAFVQVKGWTEQWNDDYYEADWNWMFGDVAVFDQSFERDREIVGSRDGLSREEYLEYINS</sequence>
<dbReference type="EMBL" id="CATOUU010000134">
    <property type="protein sequence ID" value="CAI9917564.1"/>
    <property type="molecule type" value="Genomic_DNA"/>
</dbReference>
<evidence type="ECO:0000313" key="1">
    <source>
        <dbReference type="EMBL" id="CAI9917564.1"/>
    </source>
</evidence>
<proteinExistence type="predicted"/>
<comment type="caution">
    <text evidence="1">The sequence shown here is derived from an EMBL/GenBank/DDBJ whole genome shotgun (WGS) entry which is preliminary data.</text>
</comment>
<protein>
    <submittedName>
        <fullName evidence="1 2">Papain-like cysteine peptidase (DUF1796)</fullName>
    </submittedName>
</protein>
<gene>
    <name evidence="1" type="ORF">HINF_LOCUS5209</name>
    <name evidence="2" type="ORF">HINF_LOCUS55098</name>
</gene>
<name>A0AA86NEC3_9EUKA</name>
<dbReference type="AlphaFoldDB" id="A0AA86NEC3"/>
<keyword evidence="3" id="KW-1185">Reference proteome</keyword>
<evidence type="ECO:0000313" key="3">
    <source>
        <dbReference type="Proteomes" id="UP001642409"/>
    </source>
</evidence>
<evidence type="ECO:0000313" key="2">
    <source>
        <dbReference type="EMBL" id="CAL6071343.1"/>
    </source>
</evidence>
<accession>A0AA86NEC3</accession>